<dbReference type="KEGG" id="dmm:dnm_023940"/>
<dbReference type="Proteomes" id="UP000663722">
    <property type="component" value="Chromosome"/>
</dbReference>
<accession>A0A975GM80</accession>
<feature type="compositionally biased region" description="Basic residues" evidence="1">
    <location>
        <begin position="23"/>
        <end position="38"/>
    </location>
</feature>
<evidence type="ECO:0000313" key="2">
    <source>
        <dbReference type="EMBL" id="QTA86370.1"/>
    </source>
</evidence>
<dbReference type="EMBL" id="CP061800">
    <property type="protein sequence ID" value="QTA86370.1"/>
    <property type="molecule type" value="Genomic_DNA"/>
</dbReference>
<reference evidence="2" key="1">
    <citation type="journal article" date="2021" name="Microb. Physiol.">
        <title>Proteogenomic Insights into the Physiology of Marine, Sulfate-Reducing, Filamentous Desulfonema limicola and Desulfonema magnum.</title>
        <authorList>
            <person name="Schnaars V."/>
            <person name="Wohlbrand L."/>
            <person name="Scheve S."/>
            <person name="Hinrichs C."/>
            <person name="Reinhardt R."/>
            <person name="Rabus R."/>
        </authorList>
    </citation>
    <scope>NUCLEOTIDE SEQUENCE</scope>
    <source>
        <strain evidence="2">4be13</strain>
    </source>
</reference>
<dbReference type="AlphaFoldDB" id="A0A975GM80"/>
<gene>
    <name evidence="2" type="ORF">dnm_023940</name>
</gene>
<organism evidence="2 3">
    <name type="scientific">Desulfonema magnum</name>
    <dbReference type="NCBI Taxonomy" id="45655"/>
    <lineage>
        <taxon>Bacteria</taxon>
        <taxon>Pseudomonadati</taxon>
        <taxon>Thermodesulfobacteriota</taxon>
        <taxon>Desulfobacteria</taxon>
        <taxon>Desulfobacterales</taxon>
        <taxon>Desulfococcaceae</taxon>
        <taxon>Desulfonema</taxon>
    </lineage>
</organism>
<proteinExistence type="predicted"/>
<feature type="region of interest" description="Disordered" evidence="1">
    <location>
        <begin position="18"/>
        <end position="38"/>
    </location>
</feature>
<protein>
    <submittedName>
        <fullName evidence="2">Uncharacterized protein</fullName>
    </submittedName>
</protein>
<name>A0A975GM80_9BACT</name>
<evidence type="ECO:0000256" key="1">
    <source>
        <dbReference type="SAM" id="MobiDB-lite"/>
    </source>
</evidence>
<evidence type="ECO:0000313" key="3">
    <source>
        <dbReference type="Proteomes" id="UP000663722"/>
    </source>
</evidence>
<keyword evidence="3" id="KW-1185">Reference proteome</keyword>
<sequence length="38" mass="4400">MGLRAFVPSWHYLCLRGTDNATKTRRHKGTQRNSKKPS</sequence>